<feature type="region of interest" description="Disordered" evidence="1">
    <location>
        <begin position="177"/>
        <end position="196"/>
    </location>
</feature>
<evidence type="ECO:0000313" key="4">
    <source>
        <dbReference type="Proteomes" id="UP000765509"/>
    </source>
</evidence>
<evidence type="ECO:0000256" key="2">
    <source>
        <dbReference type="SAM" id="SignalP"/>
    </source>
</evidence>
<keyword evidence="4" id="KW-1185">Reference proteome</keyword>
<feature type="chain" id="PRO_5040497696" evidence="2">
    <location>
        <begin position="30"/>
        <end position="241"/>
    </location>
</feature>
<reference evidence="3" key="1">
    <citation type="submission" date="2021-03" db="EMBL/GenBank/DDBJ databases">
        <title>Draft genome sequence of rust myrtle Austropuccinia psidii MF-1, a brazilian biotype.</title>
        <authorList>
            <person name="Quecine M.C."/>
            <person name="Pachon D.M.R."/>
            <person name="Bonatelli M.L."/>
            <person name="Correr F.H."/>
            <person name="Franceschini L.M."/>
            <person name="Leite T.F."/>
            <person name="Margarido G.R.A."/>
            <person name="Almeida C.A."/>
            <person name="Ferrarezi J.A."/>
            <person name="Labate C.A."/>
        </authorList>
    </citation>
    <scope>NUCLEOTIDE SEQUENCE</scope>
    <source>
        <strain evidence="3">MF-1</strain>
    </source>
</reference>
<keyword evidence="2" id="KW-0732">Signal</keyword>
<feature type="signal peptide" evidence="2">
    <location>
        <begin position="1"/>
        <end position="29"/>
    </location>
</feature>
<dbReference type="AlphaFoldDB" id="A0A9Q3CIT7"/>
<comment type="caution">
    <text evidence="3">The sequence shown here is derived from an EMBL/GenBank/DDBJ whole genome shotgun (WGS) entry which is preliminary data.</text>
</comment>
<dbReference type="Proteomes" id="UP000765509">
    <property type="component" value="Unassembled WGS sequence"/>
</dbReference>
<gene>
    <name evidence="3" type="ORF">O181_024338</name>
</gene>
<accession>A0A9Q3CIT7</accession>
<evidence type="ECO:0000313" key="3">
    <source>
        <dbReference type="EMBL" id="MBW0484623.1"/>
    </source>
</evidence>
<evidence type="ECO:0000256" key="1">
    <source>
        <dbReference type="SAM" id="MobiDB-lite"/>
    </source>
</evidence>
<sequence>MYQVSTLMCEVRLLKLQALGLFLIFLSLQFPQNPTNTQMHVSEGPGSTPEISSKANPQFKFPRDFLLNPGPNPVASQEPFGKSKQPTLKIPTGSQLHMGHEKRVDIWNLKARQYNLRSQLKIMSITGHLTSSSICLQTKNASCQFIKSKIVDDEVEKMSLTQSKTNDEKREDNFMAHEQGTQSNSELTHPQMPLSPSMLNQSKMRQQRNQACKAYNVAKSVIQKEKKRWKKAELPENVHGM</sequence>
<organism evidence="3 4">
    <name type="scientific">Austropuccinia psidii MF-1</name>
    <dbReference type="NCBI Taxonomy" id="1389203"/>
    <lineage>
        <taxon>Eukaryota</taxon>
        <taxon>Fungi</taxon>
        <taxon>Dikarya</taxon>
        <taxon>Basidiomycota</taxon>
        <taxon>Pucciniomycotina</taxon>
        <taxon>Pucciniomycetes</taxon>
        <taxon>Pucciniales</taxon>
        <taxon>Sphaerophragmiaceae</taxon>
        <taxon>Austropuccinia</taxon>
    </lineage>
</organism>
<protein>
    <submittedName>
        <fullName evidence="3">Uncharacterized protein</fullName>
    </submittedName>
</protein>
<dbReference type="EMBL" id="AVOT02007768">
    <property type="protein sequence ID" value="MBW0484623.1"/>
    <property type="molecule type" value="Genomic_DNA"/>
</dbReference>
<feature type="compositionally biased region" description="Polar residues" evidence="1">
    <location>
        <begin position="179"/>
        <end position="188"/>
    </location>
</feature>
<proteinExistence type="predicted"/>
<name>A0A9Q3CIT7_9BASI</name>